<dbReference type="InterPro" id="IPR012902">
    <property type="entry name" value="N_methyl_site"/>
</dbReference>
<keyword evidence="1" id="KW-0812">Transmembrane</keyword>
<dbReference type="PROSITE" id="PS00409">
    <property type="entry name" value="PROKAR_NTER_METHYL"/>
    <property type="match status" value="1"/>
</dbReference>
<organism evidence="2 3">
    <name type="scientific">Suilimivivens aceti</name>
    <dbReference type="NCBI Taxonomy" id="2981774"/>
    <lineage>
        <taxon>Bacteria</taxon>
        <taxon>Bacillati</taxon>
        <taxon>Bacillota</taxon>
        <taxon>Clostridia</taxon>
        <taxon>Lachnospirales</taxon>
        <taxon>Lachnospiraceae</taxon>
        <taxon>Suilimivivens</taxon>
    </lineage>
</organism>
<name>A0ABT2T3N2_9FIRM</name>
<keyword evidence="1" id="KW-0472">Membrane</keyword>
<dbReference type="RefSeq" id="WP_118798234.1">
    <property type="nucleotide sequence ID" value="NZ_JAOQKJ010000006.1"/>
</dbReference>
<sequence length="155" mass="17089">MNIKESNRAVYRTDAADNRGFTLVELIVVMVILTLLAAILVPSLLGWIDEAKGKQYILSARSVYMSAQAIESEKYAVWDGTMAGADHSLTDYDKERILRMADAEDAQILDVSFESDSLSEEGAASNHGYYTINGIVVQYGSITVTLKDGMWTVIQ</sequence>
<comment type="caution">
    <text evidence="2">The sequence shown here is derived from an EMBL/GenBank/DDBJ whole genome shotgun (WGS) entry which is preliminary data.</text>
</comment>
<dbReference type="Pfam" id="PF07963">
    <property type="entry name" value="N_methyl"/>
    <property type="match status" value="1"/>
</dbReference>
<evidence type="ECO:0000313" key="3">
    <source>
        <dbReference type="Proteomes" id="UP001652432"/>
    </source>
</evidence>
<dbReference type="SUPFAM" id="SSF54523">
    <property type="entry name" value="Pili subunits"/>
    <property type="match status" value="1"/>
</dbReference>
<feature type="transmembrane region" description="Helical" evidence="1">
    <location>
        <begin position="26"/>
        <end position="48"/>
    </location>
</feature>
<dbReference type="NCBIfam" id="TIGR02532">
    <property type="entry name" value="IV_pilin_GFxxxE"/>
    <property type="match status" value="1"/>
</dbReference>
<dbReference type="Proteomes" id="UP001652432">
    <property type="component" value="Unassembled WGS sequence"/>
</dbReference>
<reference evidence="2 3" key="1">
    <citation type="journal article" date="2021" name="ISME Commun">
        <title>Automated analysis of genomic sequences facilitates high-throughput and comprehensive description of bacteria.</title>
        <authorList>
            <person name="Hitch T.C.A."/>
        </authorList>
    </citation>
    <scope>NUCLEOTIDE SEQUENCE [LARGE SCALE GENOMIC DNA]</scope>
    <source>
        <strain evidence="2 3">Sanger_18</strain>
    </source>
</reference>
<dbReference type="InterPro" id="IPR045584">
    <property type="entry name" value="Pilin-like"/>
</dbReference>
<keyword evidence="1" id="KW-1133">Transmembrane helix</keyword>
<dbReference type="EMBL" id="JAOQKJ010000006">
    <property type="protein sequence ID" value="MCU6744636.1"/>
    <property type="molecule type" value="Genomic_DNA"/>
</dbReference>
<dbReference type="Gene3D" id="3.30.700.10">
    <property type="entry name" value="Glycoprotein, Type 4 Pilin"/>
    <property type="match status" value="1"/>
</dbReference>
<gene>
    <name evidence="2" type="ORF">OCV77_09020</name>
</gene>
<evidence type="ECO:0000256" key="1">
    <source>
        <dbReference type="SAM" id="Phobius"/>
    </source>
</evidence>
<protein>
    <submittedName>
        <fullName evidence="2">Type II secretion system GspH family protein</fullName>
    </submittedName>
</protein>
<keyword evidence="3" id="KW-1185">Reference proteome</keyword>
<proteinExistence type="predicted"/>
<evidence type="ECO:0000313" key="2">
    <source>
        <dbReference type="EMBL" id="MCU6744636.1"/>
    </source>
</evidence>
<accession>A0ABT2T3N2</accession>